<evidence type="ECO:0000259" key="1">
    <source>
        <dbReference type="PROSITE" id="PS50995"/>
    </source>
</evidence>
<dbReference type="SUPFAM" id="SSF46785">
    <property type="entry name" value="Winged helix' DNA-binding domain"/>
    <property type="match status" value="1"/>
</dbReference>
<dbReference type="GO" id="GO:0003700">
    <property type="term" value="F:DNA-binding transcription factor activity"/>
    <property type="evidence" value="ECO:0007669"/>
    <property type="project" value="InterPro"/>
</dbReference>
<dbReference type="PANTHER" id="PTHR33164:SF43">
    <property type="entry name" value="HTH-TYPE TRANSCRIPTIONAL REPRESSOR YETL"/>
    <property type="match status" value="1"/>
</dbReference>
<dbReference type="OrthoDB" id="763883at2"/>
<dbReference type="SMART" id="SM00347">
    <property type="entry name" value="HTH_MARR"/>
    <property type="match status" value="1"/>
</dbReference>
<dbReference type="GO" id="GO:0006950">
    <property type="term" value="P:response to stress"/>
    <property type="evidence" value="ECO:0007669"/>
    <property type="project" value="TreeGrafter"/>
</dbReference>
<accession>A0A364RG27</accession>
<dbReference type="Gene3D" id="1.10.10.10">
    <property type="entry name" value="Winged helix-like DNA-binding domain superfamily/Winged helix DNA-binding domain"/>
    <property type="match status" value="1"/>
</dbReference>
<evidence type="ECO:0000313" key="2">
    <source>
        <dbReference type="EMBL" id="RAU83249.1"/>
    </source>
</evidence>
<organism evidence="2 3">
    <name type="scientific">Pontibacter arcticus</name>
    <dbReference type="NCBI Taxonomy" id="2080288"/>
    <lineage>
        <taxon>Bacteria</taxon>
        <taxon>Pseudomonadati</taxon>
        <taxon>Bacteroidota</taxon>
        <taxon>Cytophagia</taxon>
        <taxon>Cytophagales</taxon>
        <taxon>Hymenobacteraceae</taxon>
        <taxon>Pontibacter</taxon>
    </lineage>
</organism>
<dbReference type="PRINTS" id="PR00598">
    <property type="entry name" value="HTHMARR"/>
</dbReference>
<proteinExistence type="predicted"/>
<dbReference type="AlphaFoldDB" id="A0A364RG27"/>
<dbReference type="Pfam" id="PF12802">
    <property type="entry name" value="MarR_2"/>
    <property type="match status" value="1"/>
</dbReference>
<dbReference type="RefSeq" id="WP_112305399.1">
    <property type="nucleotide sequence ID" value="NZ_QMDV01000002.1"/>
</dbReference>
<reference evidence="2 3" key="2">
    <citation type="submission" date="2018-07" db="EMBL/GenBank/DDBJ databases">
        <title>Pontibacter sp. 2b14 genomic sequence and assembly.</title>
        <authorList>
            <person name="Du Z.-J."/>
        </authorList>
    </citation>
    <scope>NUCLEOTIDE SEQUENCE [LARGE SCALE GENOMIC DNA]</scope>
    <source>
        <strain evidence="2 3">2b14</strain>
    </source>
</reference>
<evidence type="ECO:0000313" key="3">
    <source>
        <dbReference type="Proteomes" id="UP000251692"/>
    </source>
</evidence>
<dbReference type="InterPro" id="IPR036390">
    <property type="entry name" value="WH_DNA-bd_sf"/>
</dbReference>
<dbReference type="PANTHER" id="PTHR33164">
    <property type="entry name" value="TRANSCRIPTIONAL REGULATOR, MARR FAMILY"/>
    <property type="match status" value="1"/>
</dbReference>
<name>A0A364RG27_9BACT</name>
<dbReference type="InterPro" id="IPR000835">
    <property type="entry name" value="HTH_MarR-typ"/>
</dbReference>
<keyword evidence="3" id="KW-1185">Reference proteome</keyword>
<protein>
    <submittedName>
        <fullName evidence="2">MarR family transcriptional regulator</fullName>
    </submittedName>
</protein>
<reference evidence="2 3" key="1">
    <citation type="submission" date="2018-06" db="EMBL/GenBank/DDBJ databases">
        <authorList>
            <person name="Liu Z.-W."/>
        </authorList>
    </citation>
    <scope>NUCLEOTIDE SEQUENCE [LARGE SCALE GENOMIC DNA]</scope>
    <source>
        <strain evidence="2 3">2b14</strain>
    </source>
</reference>
<dbReference type="InterPro" id="IPR036388">
    <property type="entry name" value="WH-like_DNA-bd_sf"/>
</dbReference>
<dbReference type="InterPro" id="IPR039422">
    <property type="entry name" value="MarR/SlyA-like"/>
</dbReference>
<gene>
    <name evidence="2" type="ORF">DP923_08530</name>
</gene>
<dbReference type="EMBL" id="QMDV01000002">
    <property type="protein sequence ID" value="RAU83249.1"/>
    <property type="molecule type" value="Genomic_DNA"/>
</dbReference>
<sequence>MILENEIGLSSFRNERQKASISILYTYGFLANCYEQFYKMHGMTNQQYNALRILRDQYPKPVSTSFLREKMLDKMSDASRLVSRLSAKGLVVVTQNPTDKRLVNILISETGHQLISDIDSDLYKLDDLMNGITEEEAVQLTSLLYKVRNSLKSTYDNTVTEEQVHA</sequence>
<dbReference type="Proteomes" id="UP000251692">
    <property type="component" value="Unassembled WGS sequence"/>
</dbReference>
<comment type="caution">
    <text evidence="2">The sequence shown here is derived from an EMBL/GenBank/DDBJ whole genome shotgun (WGS) entry which is preliminary data.</text>
</comment>
<dbReference type="PROSITE" id="PS50995">
    <property type="entry name" value="HTH_MARR_2"/>
    <property type="match status" value="1"/>
</dbReference>
<feature type="domain" description="HTH marR-type" evidence="1">
    <location>
        <begin position="1"/>
        <end position="149"/>
    </location>
</feature>